<gene>
    <name evidence="2" type="ORF">CJ014_20905</name>
</gene>
<keyword evidence="1" id="KW-0812">Transmembrane</keyword>
<dbReference type="Proteomes" id="UP000231070">
    <property type="component" value="Unassembled WGS sequence"/>
</dbReference>
<evidence type="ECO:0000256" key="1">
    <source>
        <dbReference type="SAM" id="Phobius"/>
    </source>
</evidence>
<comment type="caution">
    <text evidence="2">The sequence shown here is derived from an EMBL/GenBank/DDBJ whole genome shotgun (WGS) entry which is preliminary data.</text>
</comment>
<dbReference type="OrthoDB" id="9182741at2"/>
<protein>
    <recommendedName>
        <fullName evidence="4">SMODS and SLOG-associating 2TM effector domain-containing protein</fullName>
    </recommendedName>
</protein>
<dbReference type="Pfam" id="PF24838">
    <property type="entry name" value="8xMP"/>
    <property type="match status" value="1"/>
</dbReference>
<reference evidence="2 3" key="1">
    <citation type="submission" date="2017-08" db="EMBL/GenBank/DDBJ databases">
        <title>Pleomorphomonas carboxidotrophicus sp. nov., a new mesophilic hydrogenogenic carboxidotroph.</title>
        <authorList>
            <person name="Esquivel-Elizondo S."/>
            <person name="Krajmalnik-Brown R."/>
            <person name="Maldonado J."/>
        </authorList>
    </citation>
    <scope>NUCLEOTIDE SEQUENCE [LARGE SCALE GENOMIC DNA]</scope>
    <source>
        <strain evidence="2 3">SVCO-16</strain>
    </source>
</reference>
<evidence type="ECO:0000313" key="2">
    <source>
        <dbReference type="EMBL" id="PIO97276.1"/>
    </source>
</evidence>
<evidence type="ECO:0000313" key="3">
    <source>
        <dbReference type="Proteomes" id="UP000231070"/>
    </source>
</evidence>
<keyword evidence="1" id="KW-0472">Membrane</keyword>
<name>A0A2G9WRD2_9HYPH</name>
<dbReference type="EMBL" id="NQVN01000019">
    <property type="protein sequence ID" value="PIO97276.1"/>
    <property type="molecule type" value="Genomic_DNA"/>
</dbReference>
<organism evidence="2 3">
    <name type="scientific">Pleomorphomonas carboxyditropha</name>
    <dbReference type="NCBI Taxonomy" id="2023338"/>
    <lineage>
        <taxon>Bacteria</taxon>
        <taxon>Pseudomonadati</taxon>
        <taxon>Pseudomonadota</taxon>
        <taxon>Alphaproteobacteria</taxon>
        <taxon>Hyphomicrobiales</taxon>
        <taxon>Pleomorphomonadaceae</taxon>
        <taxon>Pleomorphomonas</taxon>
    </lineage>
</organism>
<feature type="transmembrane region" description="Helical" evidence="1">
    <location>
        <begin position="54"/>
        <end position="75"/>
    </location>
</feature>
<sequence>MGDRILSNEAIANHVWKYFEIHASQRLTVFNFFSAFSGLIIAGIGAVGQASLNYAVVGIALGAILVVVSFVFWKLDQRSAFLVKHAEEALKVLEGEMTADLKLFTSEPVRRSVANNDANWLIQPWTFGKSFRCLFLLTAICGLAALVFFIARLLRGI</sequence>
<keyword evidence="1" id="KW-1133">Transmembrane helix</keyword>
<dbReference type="InterPro" id="IPR056918">
    <property type="entry name" value="8xMP"/>
</dbReference>
<accession>A0A2G9WRD2</accession>
<dbReference type="AlphaFoldDB" id="A0A2G9WRD2"/>
<keyword evidence="3" id="KW-1185">Reference proteome</keyword>
<dbReference type="RefSeq" id="WP_100082447.1">
    <property type="nucleotide sequence ID" value="NZ_NQVN01000019.1"/>
</dbReference>
<feature type="transmembrane region" description="Helical" evidence="1">
    <location>
        <begin position="133"/>
        <end position="154"/>
    </location>
</feature>
<feature type="transmembrane region" description="Helical" evidence="1">
    <location>
        <begin position="27"/>
        <end position="48"/>
    </location>
</feature>
<proteinExistence type="predicted"/>
<evidence type="ECO:0008006" key="4">
    <source>
        <dbReference type="Google" id="ProtNLM"/>
    </source>
</evidence>